<name>A0A1E4T7Y3_9ASCO</name>
<dbReference type="Proteomes" id="UP000094801">
    <property type="component" value="Unassembled WGS sequence"/>
</dbReference>
<gene>
    <name evidence="1" type="ORF">CANARDRAFT_173751</name>
</gene>
<dbReference type="EMBL" id="KV453847">
    <property type="protein sequence ID" value="ODV87855.1"/>
    <property type="molecule type" value="Genomic_DNA"/>
</dbReference>
<dbReference type="AlphaFoldDB" id="A0A1E4T7Y3"/>
<keyword evidence="2" id="KW-1185">Reference proteome</keyword>
<reference evidence="2" key="1">
    <citation type="submission" date="2016-04" db="EMBL/GenBank/DDBJ databases">
        <title>Comparative genomics of biotechnologically important yeasts.</title>
        <authorList>
            <consortium name="DOE Joint Genome Institute"/>
            <person name="Riley R."/>
            <person name="Haridas S."/>
            <person name="Wolfe K.H."/>
            <person name="Lopes M.R."/>
            <person name="Hittinger C.T."/>
            <person name="Goker M."/>
            <person name="Salamov A."/>
            <person name="Wisecaver J."/>
            <person name="Long T.M."/>
            <person name="Aerts A.L."/>
            <person name="Barry K."/>
            <person name="Choi C."/>
            <person name="Clum A."/>
            <person name="Coughlan A.Y."/>
            <person name="Deshpande S."/>
            <person name="Douglass A.P."/>
            <person name="Hanson S.J."/>
            <person name="Klenk H.-P."/>
            <person name="Labutti K."/>
            <person name="Lapidus A."/>
            <person name="Lindquist E."/>
            <person name="Lipzen A."/>
            <person name="Meier-Kolthoff J.P."/>
            <person name="Ohm R.A."/>
            <person name="Otillar R.P."/>
            <person name="Pangilinan J."/>
            <person name="Peng Y."/>
            <person name="Rokas A."/>
            <person name="Rosa C.A."/>
            <person name="Scheuner C."/>
            <person name="Sibirny A.A."/>
            <person name="Slot J.C."/>
            <person name="Stielow J.B."/>
            <person name="Sun H."/>
            <person name="Kurtzman C.P."/>
            <person name="Blackwell M."/>
            <person name="Grigoriev I.V."/>
            <person name="Jeffries T.W."/>
        </authorList>
    </citation>
    <scope>NUCLEOTIDE SEQUENCE [LARGE SCALE GENOMIC DNA]</scope>
    <source>
        <strain evidence="2">NRRL YB-2248</strain>
    </source>
</reference>
<organism evidence="1 2">
    <name type="scientific">[Candida] arabinofermentans NRRL YB-2248</name>
    <dbReference type="NCBI Taxonomy" id="983967"/>
    <lineage>
        <taxon>Eukaryota</taxon>
        <taxon>Fungi</taxon>
        <taxon>Dikarya</taxon>
        <taxon>Ascomycota</taxon>
        <taxon>Saccharomycotina</taxon>
        <taxon>Pichiomycetes</taxon>
        <taxon>Pichiales</taxon>
        <taxon>Pichiaceae</taxon>
        <taxon>Ogataea</taxon>
        <taxon>Ogataea/Candida clade</taxon>
    </lineage>
</organism>
<evidence type="ECO:0000313" key="1">
    <source>
        <dbReference type="EMBL" id="ODV87855.1"/>
    </source>
</evidence>
<protein>
    <submittedName>
        <fullName evidence="1">Uncharacterized protein</fullName>
    </submittedName>
</protein>
<accession>A0A1E4T7Y3</accession>
<evidence type="ECO:0000313" key="2">
    <source>
        <dbReference type="Proteomes" id="UP000094801"/>
    </source>
</evidence>
<proteinExistence type="predicted"/>
<sequence>MTEVSYRVYHISCNTERCTFASEHNTLLWFLARSFNEAHIDLSGIWVMPTKPTEPLIKLRNF</sequence>